<feature type="compositionally biased region" description="Low complexity" evidence="1">
    <location>
        <begin position="129"/>
        <end position="153"/>
    </location>
</feature>
<evidence type="ECO:0000256" key="1">
    <source>
        <dbReference type="SAM" id="MobiDB-lite"/>
    </source>
</evidence>
<feature type="compositionally biased region" description="Basic and acidic residues" evidence="1">
    <location>
        <begin position="107"/>
        <end position="125"/>
    </location>
</feature>
<organism evidence="2 3">
    <name type="scientific">Hibiscus sabdariffa</name>
    <name type="common">roselle</name>
    <dbReference type="NCBI Taxonomy" id="183260"/>
    <lineage>
        <taxon>Eukaryota</taxon>
        <taxon>Viridiplantae</taxon>
        <taxon>Streptophyta</taxon>
        <taxon>Embryophyta</taxon>
        <taxon>Tracheophyta</taxon>
        <taxon>Spermatophyta</taxon>
        <taxon>Magnoliopsida</taxon>
        <taxon>eudicotyledons</taxon>
        <taxon>Gunneridae</taxon>
        <taxon>Pentapetalae</taxon>
        <taxon>rosids</taxon>
        <taxon>malvids</taxon>
        <taxon>Malvales</taxon>
        <taxon>Malvaceae</taxon>
        <taxon>Malvoideae</taxon>
        <taxon>Hibiscus</taxon>
    </lineage>
</organism>
<dbReference type="Proteomes" id="UP001396334">
    <property type="component" value="Unassembled WGS sequence"/>
</dbReference>
<evidence type="ECO:0000313" key="3">
    <source>
        <dbReference type="Proteomes" id="UP001396334"/>
    </source>
</evidence>
<feature type="compositionally biased region" description="Basic residues" evidence="1">
    <location>
        <begin position="44"/>
        <end position="57"/>
    </location>
</feature>
<dbReference type="EMBL" id="JBBPBN010000040">
    <property type="protein sequence ID" value="KAK8999482.1"/>
    <property type="molecule type" value="Genomic_DNA"/>
</dbReference>
<feature type="compositionally biased region" description="Basic and acidic residues" evidence="1">
    <location>
        <begin position="76"/>
        <end position="98"/>
    </location>
</feature>
<feature type="region of interest" description="Disordered" evidence="1">
    <location>
        <begin position="18"/>
        <end position="165"/>
    </location>
</feature>
<sequence>MRLPGVEPRSIAWKDLSGMYFSRGPSGYGGRPSYYERSRSRFISPHHHSGSRSRYRSRSYSPAPRHRGNFSVSPSRRHEEHLRSPRGPPHERDGDYNHRSYSPGCENADRNGYGEKSAYVREDARAAWGPSPGRIRSSRSPGRYSRSPSGSRSRSADLYADIANE</sequence>
<name>A0ABR2QG44_9ROSI</name>
<evidence type="ECO:0000313" key="2">
    <source>
        <dbReference type="EMBL" id="KAK8999482.1"/>
    </source>
</evidence>
<comment type="caution">
    <text evidence="2">The sequence shown here is derived from an EMBL/GenBank/DDBJ whole genome shotgun (WGS) entry which is preliminary data.</text>
</comment>
<gene>
    <name evidence="2" type="ORF">V6N11_070644</name>
</gene>
<feature type="compositionally biased region" description="Low complexity" evidence="1">
    <location>
        <begin position="20"/>
        <end position="33"/>
    </location>
</feature>
<reference evidence="2 3" key="1">
    <citation type="journal article" date="2024" name="G3 (Bethesda)">
        <title>Genome assembly of Hibiscus sabdariffa L. provides insights into metabolisms of medicinal natural products.</title>
        <authorList>
            <person name="Kim T."/>
        </authorList>
    </citation>
    <scope>NUCLEOTIDE SEQUENCE [LARGE SCALE GENOMIC DNA]</scope>
    <source>
        <strain evidence="2">TK-2024</strain>
        <tissue evidence="2">Old leaves</tissue>
    </source>
</reference>
<accession>A0ABR2QG44</accession>
<protein>
    <submittedName>
        <fullName evidence="2">Uncharacterized protein</fullName>
    </submittedName>
</protein>
<proteinExistence type="predicted"/>
<keyword evidence="3" id="KW-1185">Reference proteome</keyword>